<dbReference type="FunFam" id="3.10.20.90:FF:000160">
    <property type="entry name" value="Polyubiquitin-C"/>
    <property type="match status" value="1"/>
</dbReference>
<dbReference type="InterPro" id="IPR019956">
    <property type="entry name" value="Ubiquitin_dom"/>
</dbReference>
<feature type="domain" description="Ubiquitin-like" evidence="3">
    <location>
        <begin position="2"/>
        <end position="77"/>
    </location>
</feature>
<feature type="transmembrane region" description="Helical" evidence="2">
    <location>
        <begin position="155"/>
        <end position="176"/>
    </location>
</feature>
<dbReference type="Pfam" id="PF00240">
    <property type="entry name" value="ubiquitin"/>
    <property type="match status" value="1"/>
</dbReference>
<reference evidence="5" key="1">
    <citation type="submission" date="2024-06" db="EMBL/GenBank/DDBJ databases">
        <authorList>
            <person name="Ryan C."/>
        </authorList>
    </citation>
    <scope>NUCLEOTIDE SEQUENCE [LARGE SCALE GENOMIC DNA]</scope>
</reference>
<dbReference type="InterPro" id="IPR050158">
    <property type="entry name" value="Ubiquitin_ubiquitin-like"/>
</dbReference>
<dbReference type="EMBL" id="OZ075137">
    <property type="protein sequence ID" value="CAL5008019.1"/>
    <property type="molecule type" value="Genomic_DNA"/>
</dbReference>
<protein>
    <recommendedName>
        <fullName evidence="3">Ubiquitin-like domain-containing protein</fullName>
    </recommendedName>
</protein>
<evidence type="ECO:0000256" key="2">
    <source>
        <dbReference type="SAM" id="Phobius"/>
    </source>
</evidence>
<dbReference type="Proteomes" id="UP001497457">
    <property type="component" value="Chromosome 27b"/>
</dbReference>
<dbReference type="GO" id="GO:0003729">
    <property type="term" value="F:mRNA binding"/>
    <property type="evidence" value="ECO:0007669"/>
    <property type="project" value="UniProtKB-ARBA"/>
</dbReference>
<keyword evidence="2" id="KW-1133">Transmembrane helix</keyword>
<reference evidence="4 5" key="2">
    <citation type="submission" date="2024-10" db="EMBL/GenBank/DDBJ databases">
        <authorList>
            <person name="Ryan C."/>
        </authorList>
    </citation>
    <scope>NUCLEOTIDE SEQUENCE [LARGE SCALE GENOMIC DNA]</scope>
</reference>
<evidence type="ECO:0000313" key="5">
    <source>
        <dbReference type="Proteomes" id="UP001497457"/>
    </source>
</evidence>
<gene>
    <name evidence="4" type="ORF">URODEC1_LOCUS68788</name>
</gene>
<dbReference type="SUPFAM" id="SSF54236">
    <property type="entry name" value="Ubiquitin-like"/>
    <property type="match status" value="1"/>
</dbReference>
<evidence type="ECO:0000256" key="1">
    <source>
        <dbReference type="ARBA" id="ARBA00022499"/>
    </source>
</evidence>
<evidence type="ECO:0000313" key="4">
    <source>
        <dbReference type="EMBL" id="CAL5008019.1"/>
    </source>
</evidence>
<dbReference type="PROSITE" id="PS50053">
    <property type="entry name" value="UBIQUITIN_2"/>
    <property type="match status" value="1"/>
</dbReference>
<name>A0ABC9BVR6_9POAL</name>
<keyword evidence="1" id="KW-1017">Isopeptide bond</keyword>
<dbReference type="InterPro" id="IPR000626">
    <property type="entry name" value="Ubiquitin-like_dom"/>
</dbReference>
<dbReference type="PRINTS" id="PR00348">
    <property type="entry name" value="UBIQUITIN"/>
</dbReference>
<sequence>MMQIFVKNLNGMTITLEVESSDTIIIVKVKIEARERIPPDQQLLTFAGKQLHDGRTLAYYNVKKGSTLHLVPRLRGGDRGKHNYKNMFHSKTDSNNLEVLVAAEDGNHNLVVEEVGQGEVAGGAEPLLQERLRVVGVSAASLAMMGLATGTAAPAAGFALFVIMLGGLYLAAMPVLRRHDMQ</sequence>
<dbReference type="Gene3D" id="3.10.20.90">
    <property type="entry name" value="Phosphatidylinositol 3-kinase Catalytic Subunit, Chain A, domain 1"/>
    <property type="match status" value="1"/>
</dbReference>
<accession>A0ABC9BVR6</accession>
<evidence type="ECO:0000259" key="3">
    <source>
        <dbReference type="PROSITE" id="PS50053"/>
    </source>
</evidence>
<dbReference type="AlphaFoldDB" id="A0ABC9BVR6"/>
<keyword evidence="2" id="KW-0472">Membrane</keyword>
<keyword evidence="2" id="KW-0812">Transmembrane</keyword>
<dbReference type="SMART" id="SM00213">
    <property type="entry name" value="UBQ"/>
    <property type="match status" value="1"/>
</dbReference>
<dbReference type="PANTHER" id="PTHR10666">
    <property type="entry name" value="UBIQUITIN"/>
    <property type="match status" value="1"/>
</dbReference>
<proteinExistence type="predicted"/>
<dbReference type="InterPro" id="IPR029071">
    <property type="entry name" value="Ubiquitin-like_domsf"/>
</dbReference>
<keyword evidence="5" id="KW-1185">Reference proteome</keyword>
<organism evidence="4 5">
    <name type="scientific">Urochloa decumbens</name>
    <dbReference type="NCBI Taxonomy" id="240449"/>
    <lineage>
        <taxon>Eukaryota</taxon>
        <taxon>Viridiplantae</taxon>
        <taxon>Streptophyta</taxon>
        <taxon>Embryophyta</taxon>
        <taxon>Tracheophyta</taxon>
        <taxon>Spermatophyta</taxon>
        <taxon>Magnoliopsida</taxon>
        <taxon>Liliopsida</taxon>
        <taxon>Poales</taxon>
        <taxon>Poaceae</taxon>
        <taxon>PACMAD clade</taxon>
        <taxon>Panicoideae</taxon>
        <taxon>Panicodae</taxon>
        <taxon>Paniceae</taxon>
        <taxon>Melinidinae</taxon>
        <taxon>Urochloa</taxon>
    </lineage>
</organism>